<evidence type="ECO:0000313" key="3">
    <source>
        <dbReference type="Proteomes" id="UP000036356"/>
    </source>
</evidence>
<evidence type="ECO:0008006" key="4">
    <source>
        <dbReference type="Google" id="ProtNLM"/>
    </source>
</evidence>
<reference evidence="2 3" key="1">
    <citation type="submission" date="2015-06" db="EMBL/GenBank/DDBJ databases">
        <title>Draft genome of the moderately acidophilic sulfate reducer Candidatus Desulfosporosinus acididurans strain M1.</title>
        <authorList>
            <person name="Poehlein A."/>
            <person name="Petzsch P."/>
            <person name="Johnson B.D."/>
            <person name="Schloemann M."/>
            <person name="Daniel R."/>
            <person name="Muehling M."/>
        </authorList>
    </citation>
    <scope>NUCLEOTIDE SEQUENCE [LARGE SCALE GENOMIC DNA]</scope>
    <source>
        <strain evidence="2 3">M1</strain>
    </source>
</reference>
<evidence type="ECO:0000256" key="1">
    <source>
        <dbReference type="SAM" id="Phobius"/>
    </source>
</evidence>
<proteinExistence type="predicted"/>
<accession>A0A0J1FJV1</accession>
<dbReference type="EMBL" id="LDZY01000030">
    <property type="protein sequence ID" value="KLU63707.1"/>
    <property type="molecule type" value="Genomic_DNA"/>
</dbReference>
<gene>
    <name evidence="2" type="ORF">DEAC_c43680</name>
</gene>
<feature type="transmembrane region" description="Helical" evidence="1">
    <location>
        <begin position="59"/>
        <end position="77"/>
    </location>
</feature>
<evidence type="ECO:0000313" key="2">
    <source>
        <dbReference type="EMBL" id="KLU63707.1"/>
    </source>
</evidence>
<sequence>MRKIDNSMIAGLLGGLIGVICMDISNFILWRNKTTEGLYGHLAGSMIMKPSKLNKTSNFLLGQVFHMTVGSCLGVGMSQILKQFGKDNYIIKGGFFSVVVWGFLYNFGQKMNFFRMNPRLTKSGYASIWHHLIYGLATSKAIVTLAAPNVFPEKESINTQDKNIFRNRFSNVNSFEEDDLNTPIYS</sequence>
<keyword evidence="1" id="KW-0812">Transmembrane</keyword>
<organism evidence="2 3">
    <name type="scientific">Desulfosporosinus acididurans</name>
    <dbReference type="NCBI Taxonomy" id="476652"/>
    <lineage>
        <taxon>Bacteria</taxon>
        <taxon>Bacillati</taxon>
        <taxon>Bacillota</taxon>
        <taxon>Clostridia</taxon>
        <taxon>Eubacteriales</taxon>
        <taxon>Desulfitobacteriaceae</taxon>
        <taxon>Desulfosporosinus</taxon>
    </lineage>
</organism>
<feature type="transmembrane region" description="Helical" evidence="1">
    <location>
        <begin position="12"/>
        <end position="30"/>
    </location>
</feature>
<name>A0A0J1FJV1_9FIRM</name>
<comment type="caution">
    <text evidence="2">The sequence shown here is derived from an EMBL/GenBank/DDBJ whole genome shotgun (WGS) entry which is preliminary data.</text>
</comment>
<protein>
    <recommendedName>
        <fullName evidence="4">Inner membrane protein YagU</fullName>
    </recommendedName>
</protein>
<dbReference type="AlphaFoldDB" id="A0A0J1FJV1"/>
<keyword evidence="3" id="KW-1185">Reference proteome</keyword>
<keyword evidence="1" id="KW-1133">Transmembrane helix</keyword>
<dbReference type="Proteomes" id="UP000036356">
    <property type="component" value="Unassembled WGS sequence"/>
</dbReference>
<dbReference type="RefSeq" id="WP_047812120.1">
    <property type="nucleotide sequence ID" value="NZ_LDZY01000030.1"/>
</dbReference>
<dbReference type="PATRIC" id="fig|476652.3.peg.4640"/>
<keyword evidence="1" id="KW-0472">Membrane</keyword>
<feature type="transmembrane region" description="Helical" evidence="1">
    <location>
        <begin position="89"/>
        <end position="108"/>
    </location>
</feature>